<dbReference type="CDD" id="cd18683">
    <property type="entry name" value="PIN_VapC-like"/>
    <property type="match status" value="1"/>
</dbReference>
<proteinExistence type="predicted"/>
<gene>
    <name evidence="2" type="ORF">SAMN06297164_3564</name>
</gene>
<evidence type="ECO:0000259" key="1">
    <source>
        <dbReference type="Pfam" id="PF01850"/>
    </source>
</evidence>
<evidence type="ECO:0000313" key="2">
    <source>
        <dbReference type="EMBL" id="SOD22716.1"/>
    </source>
</evidence>
<sequence length="132" mass="15159">MKGLDTNVLVRYLAQDDPSQPTQATQYIEMYCTTDSPCFISQIVLCELAWVLENNYNQSRDDIASMVENILQVSQLEVMESEAVWRALNDYQNSNVDFPDHLLARINEARGCTETMTFDKKVSKQPGFQLLR</sequence>
<protein>
    <submittedName>
        <fullName evidence="2">Predicted nucleic-acid-binding protein, contains PIN domain</fullName>
    </submittedName>
</protein>
<dbReference type="PANTHER" id="PTHR39664">
    <property type="match status" value="1"/>
</dbReference>
<feature type="domain" description="PIN" evidence="1">
    <location>
        <begin position="4"/>
        <end position="124"/>
    </location>
</feature>
<dbReference type="InterPro" id="IPR029060">
    <property type="entry name" value="PIN-like_dom_sf"/>
</dbReference>
<dbReference type="EMBL" id="OCMU01000004">
    <property type="protein sequence ID" value="SOD22716.1"/>
    <property type="molecule type" value="Genomic_DNA"/>
</dbReference>
<dbReference type="SUPFAM" id="SSF88723">
    <property type="entry name" value="PIN domain-like"/>
    <property type="match status" value="1"/>
</dbReference>
<name>A0A286ALC0_9PROT</name>
<organism evidence="2 3">
    <name type="scientific">Nitrosomonas ureae</name>
    <dbReference type="NCBI Taxonomy" id="44577"/>
    <lineage>
        <taxon>Bacteria</taxon>
        <taxon>Pseudomonadati</taxon>
        <taxon>Pseudomonadota</taxon>
        <taxon>Betaproteobacteria</taxon>
        <taxon>Nitrosomonadales</taxon>
        <taxon>Nitrosomonadaceae</taxon>
        <taxon>Nitrosomonas</taxon>
    </lineage>
</organism>
<dbReference type="RefSeq" id="WP_097107568.1">
    <property type="nucleotide sequence ID" value="NZ_OCMU01000004.1"/>
</dbReference>
<reference evidence="2 3" key="1">
    <citation type="submission" date="2017-09" db="EMBL/GenBank/DDBJ databases">
        <authorList>
            <person name="Ehlers B."/>
            <person name="Leendertz F.H."/>
        </authorList>
    </citation>
    <scope>NUCLEOTIDE SEQUENCE [LARGE SCALE GENOMIC DNA]</scope>
    <source>
        <strain evidence="2 3">Nm42</strain>
    </source>
</reference>
<accession>A0A286ALC0</accession>
<dbReference type="InterPro" id="IPR002716">
    <property type="entry name" value="PIN_dom"/>
</dbReference>
<dbReference type="Proteomes" id="UP000219335">
    <property type="component" value="Unassembled WGS sequence"/>
</dbReference>
<dbReference type="Pfam" id="PF01850">
    <property type="entry name" value="PIN"/>
    <property type="match status" value="1"/>
</dbReference>
<dbReference type="PANTHER" id="PTHR39664:SF2">
    <property type="entry name" value="NUCLEIC ACID-BINDING PROTEIN, CONTAINING PIN DOMAIN-RELATED"/>
    <property type="match status" value="1"/>
</dbReference>
<evidence type="ECO:0000313" key="3">
    <source>
        <dbReference type="Proteomes" id="UP000219335"/>
    </source>
</evidence>
<dbReference type="Gene3D" id="3.40.50.1010">
    <property type="entry name" value="5'-nuclease"/>
    <property type="match status" value="1"/>
</dbReference>
<dbReference type="AlphaFoldDB" id="A0A286ALC0"/>